<evidence type="ECO:0000256" key="1">
    <source>
        <dbReference type="SAM" id="Phobius"/>
    </source>
</evidence>
<proteinExistence type="predicted"/>
<evidence type="ECO:0000313" key="2">
    <source>
        <dbReference type="EMBL" id="SNZ12187.1"/>
    </source>
</evidence>
<sequence>MNVLPRGLGYTALGLTPAVLLAGAVGVSDAVQSGPVGIGLVLVGAVAVGAEYDRALGPMDGVSVERSDAVDAGAVVAGALATYLLHVHAAPGPVLASALVGLGVGVAAEEIGVPAYCGSFAGMASPALFPSVAYVAAAGTVAGLAYVAADRAFDGFGGKLGTIAFLGCVSTASLTGATYAAASPLAWHDARLVVPVAAAGAVATALLSRRLGLGAVIGSALVGAVAAVALPAAVPAAGDTLAAVAFCASFVGMSASGRLDGEVPVALTGALCGVVFVLVAGAFPGAGGKLGTTAFVACLCYSGGEQLLDESLSPV</sequence>
<gene>
    <name evidence="2" type="ORF">SAMN06269185_1540</name>
</gene>
<feature type="transmembrane region" description="Helical" evidence="1">
    <location>
        <begin position="7"/>
        <end position="27"/>
    </location>
</feature>
<evidence type="ECO:0000313" key="3">
    <source>
        <dbReference type="Proteomes" id="UP000219453"/>
    </source>
</evidence>
<name>A0A285NT70_NATPI</name>
<reference evidence="2 3" key="1">
    <citation type="submission" date="2017-09" db="EMBL/GenBank/DDBJ databases">
        <authorList>
            <person name="Ehlers B."/>
            <person name="Leendertz F.H."/>
        </authorList>
    </citation>
    <scope>NUCLEOTIDE SEQUENCE [LARGE SCALE GENOMIC DNA]</scope>
    <source>
        <strain evidence="2 3">DSM 27208</strain>
    </source>
</reference>
<feature type="transmembrane region" description="Helical" evidence="1">
    <location>
        <begin position="128"/>
        <end position="148"/>
    </location>
</feature>
<accession>A0A285NT70</accession>
<feature type="transmembrane region" description="Helical" evidence="1">
    <location>
        <begin position="192"/>
        <end position="208"/>
    </location>
</feature>
<feature type="transmembrane region" description="Helical" evidence="1">
    <location>
        <begin position="160"/>
        <end position="180"/>
    </location>
</feature>
<dbReference type="RefSeq" id="WP_097008509.1">
    <property type="nucleotide sequence ID" value="NZ_OBEJ01000002.1"/>
</dbReference>
<keyword evidence="3" id="KW-1185">Reference proteome</keyword>
<dbReference type="OrthoDB" id="241667at2157"/>
<feature type="transmembrane region" description="Helical" evidence="1">
    <location>
        <begin position="263"/>
        <end position="283"/>
    </location>
</feature>
<protein>
    <submittedName>
        <fullName evidence="2">Uncharacterized protein</fullName>
    </submittedName>
</protein>
<keyword evidence="1" id="KW-1133">Transmembrane helix</keyword>
<dbReference type="EMBL" id="OBEJ01000002">
    <property type="protein sequence ID" value="SNZ12187.1"/>
    <property type="molecule type" value="Genomic_DNA"/>
</dbReference>
<feature type="transmembrane region" description="Helical" evidence="1">
    <location>
        <begin position="33"/>
        <end position="50"/>
    </location>
</feature>
<dbReference type="AlphaFoldDB" id="A0A285NT70"/>
<organism evidence="2 3">
    <name type="scientific">Natronoarchaeum philippinense</name>
    <dbReference type="NCBI Taxonomy" id="558529"/>
    <lineage>
        <taxon>Archaea</taxon>
        <taxon>Methanobacteriati</taxon>
        <taxon>Methanobacteriota</taxon>
        <taxon>Stenosarchaea group</taxon>
        <taxon>Halobacteria</taxon>
        <taxon>Halobacteriales</taxon>
        <taxon>Natronoarchaeaceae</taxon>
    </lineage>
</organism>
<feature type="transmembrane region" description="Helical" evidence="1">
    <location>
        <begin position="215"/>
        <end position="234"/>
    </location>
</feature>
<keyword evidence="1" id="KW-0472">Membrane</keyword>
<keyword evidence="1" id="KW-0812">Transmembrane</keyword>
<dbReference type="Proteomes" id="UP000219453">
    <property type="component" value="Unassembled WGS sequence"/>
</dbReference>